<dbReference type="AlphaFoldDB" id="A0A2P2Q5W4"/>
<proteinExistence type="predicted"/>
<protein>
    <submittedName>
        <fullName evidence="1">Uncharacterized protein</fullName>
    </submittedName>
</protein>
<accession>A0A2P2Q5W4</accession>
<evidence type="ECO:0000313" key="1">
    <source>
        <dbReference type="EMBL" id="MBX62373.1"/>
    </source>
</evidence>
<organism evidence="1">
    <name type="scientific">Rhizophora mucronata</name>
    <name type="common">Asiatic mangrove</name>
    <dbReference type="NCBI Taxonomy" id="61149"/>
    <lineage>
        <taxon>Eukaryota</taxon>
        <taxon>Viridiplantae</taxon>
        <taxon>Streptophyta</taxon>
        <taxon>Embryophyta</taxon>
        <taxon>Tracheophyta</taxon>
        <taxon>Spermatophyta</taxon>
        <taxon>Magnoliopsida</taxon>
        <taxon>eudicotyledons</taxon>
        <taxon>Gunneridae</taxon>
        <taxon>Pentapetalae</taxon>
        <taxon>rosids</taxon>
        <taxon>fabids</taxon>
        <taxon>Malpighiales</taxon>
        <taxon>Rhizophoraceae</taxon>
        <taxon>Rhizophora</taxon>
    </lineage>
</organism>
<sequence length="28" mass="3327">MPYVQGSYGTPREQLQQYSNLIKMFEAF</sequence>
<reference evidence="1" key="1">
    <citation type="submission" date="2018-02" db="EMBL/GenBank/DDBJ databases">
        <title>Rhizophora mucronata_Transcriptome.</title>
        <authorList>
            <person name="Meera S.P."/>
            <person name="Sreeshan A."/>
            <person name="Augustine A."/>
        </authorList>
    </citation>
    <scope>NUCLEOTIDE SEQUENCE</scope>
    <source>
        <tissue evidence="1">Leaf</tissue>
    </source>
</reference>
<dbReference type="EMBL" id="GGEC01081889">
    <property type="protein sequence ID" value="MBX62373.1"/>
    <property type="molecule type" value="Transcribed_RNA"/>
</dbReference>
<name>A0A2P2Q5W4_RHIMU</name>